<dbReference type="Proteomes" id="UP001266305">
    <property type="component" value="Unassembled WGS sequence"/>
</dbReference>
<evidence type="ECO:0000313" key="3">
    <source>
        <dbReference type="Proteomes" id="UP001266305"/>
    </source>
</evidence>
<evidence type="ECO:0000313" key="2">
    <source>
        <dbReference type="EMBL" id="KAK2120847.1"/>
    </source>
</evidence>
<gene>
    <name evidence="2" type="ORF">P7K49_002233</name>
</gene>
<protein>
    <submittedName>
        <fullName evidence="2">Uncharacterized protein</fullName>
    </submittedName>
</protein>
<comment type="caution">
    <text evidence="2">The sequence shown here is derived from an EMBL/GenBank/DDBJ whole genome shotgun (WGS) entry which is preliminary data.</text>
</comment>
<reference evidence="2 3" key="1">
    <citation type="submission" date="2023-05" db="EMBL/GenBank/DDBJ databases">
        <title>B98-5 Cell Line De Novo Hybrid Assembly: An Optical Mapping Approach.</title>
        <authorList>
            <person name="Kananen K."/>
            <person name="Auerbach J.A."/>
            <person name="Kautto E."/>
            <person name="Blachly J.S."/>
        </authorList>
    </citation>
    <scope>NUCLEOTIDE SEQUENCE [LARGE SCALE GENOMIC DNA]</scope>
    <source>
        <strain evidence="2">B95-8</strain>
        <tissue evidence="2">Cell line</tissue>
    </source>
</reference>
<proteinExistence type="predicted"/>
<feature type="region of interest" description="Disordered" evidence="1">
    <location>
        <begin position="100"/>
        <end position="133"/>
    </location>
</feature>
<accession>A0ABQ9WKS2</accession>
<keyword evidence="3" id="KW-1185">Reference proteome</keyword>
<organism evidence="2 3">
    <name type="scientific">Saguinus oedipus</name>
    <name type="common">Cotton-top tamarin</name>
    <name type="synonym">Oedipomidas oedipus</name>
    <dbReference type="NCBI Taxonomy" id="9490"/>
    <lineage>
        <taxon>Eukaryota</taxon>
        <taxon>Metazoa</taxon>
        <taxon>Chordata</taxon>
        <taxon>Craniata</taxon>
        <taxon>Vertebrata</taxon>
        <taxon>Euteleostomi</taxon>
        <taxon>Mammalia</taxon>
        <taxon>Eutheria</taxon>
        <taxon>Euarchontoglires</taxon>
        <taxon>Primates</taxon>
        <taxon>Haplorrhini</taxon>
        <taxon>Platyrrhini</taxon>
        <taxon>Cebidae</taxon>
        <taxon>Callitrichinae</taxon>
        <taxon>Saguinus</taxon>
    </lineage>
</organism>
<dbReference type="EMBL" id="JASSZA010000001">
    <property type="protein sequence ID" value="KAK2120847.1"/>
    <property type="molecule type" value="Genomic_DNA"/>
</dbReference>
<feature type="region of interest" description="Disordered" evidence="1">
    <location>
        <begin position="36"/>
        <end position="78"/>
    </location>
</feature>
<evidence type="ECO:0000256" key="1">
    <source>
        <dbReference type="SAM" id="MobiDB-lite"/>
    </source>
</evidence>
<name>A0ABQ9WKS2_SAGOE</name>
<sequence length="133" mass="14064">MSPCGKETLLAVPDVAVPEVGQSPVLKGPHRWGLRFPGQARQVPSPKLHREPFCVRGGRSGRPVTPAGLSSRSRGPRAQDFANIGAAGLSFPTLEDFMREHRARPSGPAPRPHQGTDVTVGGVRLSPPSLPGP</sequence>